<evidence type="ECO:0000313" key="3">
    <source>
        <dbReference type="EMBL" id="OIW18585.1"/>
    </source>
</evidence>
<keyword evidence="4" id="KW-1185">Reference proteome</keyword>
<dbReference type="EMBL" id="CM007361">
    <property type="protein sequence ID" value="OIW18585.1"/>
    <property type="molecule type" value="Genomic_DNA"/>
</dbReference>
<reference evidence="3 4" key="1">
    <citation type="journal article" date="2017" name="Plant Biotechnol. J.">
        <title>A comprehensive draft genome sequence for lupin (Lupinus angustifolius), an emerging health food: insights into plant-microbe interactions and legume evolution.</title>
        <authorList>
            <person name="Hane J.K."/>
            <person name="Ming Y."/>
            <person name="Kamphuis L.G."/>
            <person name="Nelson M.N."/>
            <person name="Garg G."/>
            <person name="Atkins C.A."/>
            <person name="Bayer P.E."/>
            <person name="Bravo A."/>
            <person name="Bringans S."/>
            <person name="Cannon S."/>
            <person name="Edwards D."/>
            <person name="Foley R."/>
            <person name="Gao L.L."/>
            <person name="Harrison M.J."/>
            <person name="Huang W."/>
            <person name="Hurgobin B."/>
            <person name="Li S."/>
            <person name="Liu C.W."/>
            <person name="McGrath A."/>
            <person name="Morahan G."/>
            <person name="Murray J."/>
            <person name="Weller J."/>
            <person name="Jian J."/>
            <person name="Singh K.B."/>
        </authorList>
    </citation>
    <scope>NUCLEOTIDE SEQUENCE [LARGE SCALE GENOMIC DNA]</scope>
    <source>
        <strain evidence="4">cv. Tanjil</strain>
        <tissue evidence="3">Whole plant</tissue>
    </source>
</reference>
<feature type="region of interest" description="Disordered" evidence="2">
    <location>
        <begin position="120"/>
        <end position="157"/>
    </location>
</feature>
<feature type="region of interest" description="Disordered" evidence="2">
    <location>
        <begin position="676"/>
        <end position="699"/>
    </location>
</feature>
<sequence length="719" mass="80694">MPRPGPRPYECVRRAWHSERHQPLRGSIVQQIFRVVNDAHSAATKKNKEWQEKLPVVVLKAEEIMYSKANSEGEYLNLDTLWERLNDAINTIIRRDETTESGDLLPPCVEAALNLGCKPVRTSRSDRHNNPRTYLAPRTQQPPPSGPPKPIGGNPTNYTTKITSCTVSGIPVSDCNQYAHQNSRMMGSCNYPFSDSFLSGQQHHQPLRIETKSSMNMGSVYPLYYSHESKEPQLRTANLDNTCSDTIFVGRPVMTPVPEPSGIGRMDNFPYGRFQHVPNRIAKEPAFGTHQEPPDRECDLSLRLGQSLHPGMNKKGSSAYEMEDAGLRASQDGRKFTHLSMQKNKELCFYPRETGYGTVDAANYSKYNAEGEDQNLETAMRKRKAPLGNSEEDGKFCRYLGVPSNQFSDRTQRPALNLGCKPVRTSRSDRHNNPRTYLAPRTQQPPPSGPPKPIGGNPTNYTTKITSCTVSGIPVSDCNQYAHQNSRMMGSCNYPFSDSFLSGQQHHQPLRIETKSSMNMGSVYPLYYSHESKEPQLRTANLDNTCSDTIFVGRPVMTPVPEPSGIGRMDNFPYGRFQHVPNRIAKEPAFGTHQEPPDRECDLSLRLGQSLHPGMNKKGSSAYEMEDAGLRASQDGRKFTHLSMQKNKELCFYPRETGYGTVDAANYSKYNAEGEDQNLETAMRKRKAPLGNSEEDGKFCRYLGVPSNQFSDRTQRPGS</sequence>
<dbReference type="AlphaFoldDB" id="A0A4P1RUZ9"/>
<dbReference type="Gramene" id="OIW18585">
    <property type="protein sequence ID" value="OIW18585"/>
    <property type="gene ID" value="TanjilG_13337"/>
</dbReference>
<feature type="region of interest" description="Disordered" evidence="2">
    <location>
        <begin position="408"/>
        <end position="459"/>
    </location>
</feature>
<dbReference type="STRING" id="3871.A0A4P1RUZ9"/>
<accession>A0A4P1RUZ9</accession>
<evidence type="ECO:0000256" key="2">
    <source>
        <dbReference type="SAM" id="MobiDB-lite"/>
    </source>
</evidence>
<feature type="region of interest" description="Disordered" evidence="2">
    <location>
        <begin position="375"/>
        <end position="395"/>
    </location>
</feature>
<dbReference type="GO" id="GO:0006355">
    <property type="term" value="P:regulation of DNA-templated transcription"/>
    <property type="evidence" value="ECO:0007669"/>
    <property type="project" value="InterPro"/>
</dbReference>
<keyword evidence="1" id="KW-0539">Nucleus</keyword>
<dbReference type="PANTHER" id="PTHR35300:SF4">
    <property type="entry name" value="HISTONE ACETYLTRANSFERASE"/>
    <property type="match status" value="1"/>
</dbReference>
<gene>
    <name evidence="3" type="ORF">TanjilG_13337</name>
</gene>
<dbReference type="InterPro" id="IPR036529">
    <property type="entry name" value="KIX_dom_sf"/>
</dbReference>
<dbReference type="PANTHER" id="PTHR35300">
    <property type="entry name" value="COACTIVATOR CBP, KIX DOMAIN-CONTAINING PROTEIN-RELATED"/>
    <property type="match status" value="1"/>
</dbReference>
<evidence type="ECO:0000313" key="4">
    <source>
        <dbReference type="Proteomes" id="UP000188354"/>
    </source>
</evidence>
<proteinExistence type="predicted"/>
<dbReference type="Gene3D" id="1.10.246.20">
    <property type="entry name" value="Coactivator CBP, KIX domain"/>
    <property type="match status" value="1"/>
</dbReference>
<protein>
    <submittedName>
        <fullName evidence="3">Uncharacterized protein</fullName>
    </submittedName>
</protein>
<dbReference type="Proteomes" id="UP000188354">
    <property type="component" value="Chromosome LG01"/>
</dbReference>
<name>A0A4P1RUZ9_LUPAN</name>
<dbReference type="GO" id="GO:0003712">
    <property type="term" value="F:transcription coregulator activity"/>
    <property type="evidence" value="ECO:0007669"/>
    <property type="project" value="InterPro"/>
</dbReference>
<feature type="compositionally biased region" description="Pro residues" evidence="2">
    <location>
        <begin position="140"/>
        <end position="150"/>
    </location>
</feature>
<feature type="compositionally biased region" description="Pro residues" evidence="2">
    <location>
        <begin position="443"/>
        <end position="453"/>
    </location>
</feature>
<evidence type="ECO:0000256" key="1">
    <source>
        <dbReference type="ARBA" id="ARBA00023242"/>
    </source>
</evidence>
<organism evidence="3 4">
    <name type="scientific">Lupinus angustifolius</name>
    <name type="common">Narrow-leaved blue lupine</name>
    <dbReference type="NCBI Taxonomy" id="3871"/>
    <lineage>
        <taxon>Eukaryota</taxon>
        <taxon>Viridiplantae</taxon>
        <taxon>Streptophyta</taxon>
        <taxon>Embryophyta</taxon>
        <taxon>Tracheophyta</taxon>
        <taxon>Spermatophyta</taxon>
        <taxon>Magnoliopsida</taxon>
        <taxon>eudicotyledons</taxon>
        <taxon>Gunneridae</taxon>
        <taxon>Pentapetalae</taxon>
        <taxon>rosids</taxon>
        <taxon>fabids</taxon>
        <taxon>Fabales</taxon>
        <taxon>Fabaceae</taxon>
        <taxon>Papilionoideae</taxon>
        <taxon>50 kb inversion clade</taxon>
        <taxon>genistoids sensu lato</taxon>
        <taxon>core genistoids</taxon>
        <taxon>Genisteae</taxon>
        <taxon>Lupinus</taxon>
    </lineage>
</organism>